<comment type="caution">
    <text evidence="3">The sequence shown here is derived from an EMBL/GenBank/DDBJ whole genome shotgun (WGS) entry which is preliminary data.</text>
</comment>
<evidence type="ECO:0000256" key="1">
    <source>
        <dbReference type="SAM" id="MobiDB-lite"/>
    </source>
</evidence>
<evidence type="ECO:0000313" key="4">
    <source>
        <dbReference type="Proteomes" id="UP000768567"/>
    </source>
</evidence>
<dbReference type="RefSeq" id="WP_193500750.1">
    <property type="nucleotide sequence ID" value="NZ_JADCKC010000002.1"/>
</dbReference>
<dbReference type="InterPro" id="IPR029002">
    <property type="entry name" value="PLPC/GPLD1"/>
</dbReference>
<organism evidence="3 4">
    <name type="scientific">Gemmiger gallinarum</name>
    <dbReference type="NCBI Taxonomy" id="2779354"/>
    <lineage>
        <taxon>Bacteria</taxon>
        <taxon>Bacillati</taxon>
        <taxon>Bacillota</taxon>
        <taxon>Clostridia</taxon>
        <taxon>Eubacteriales</taxon>
        <taxon>Gemmiger</taxon>
    </lineage>
</organism>
<feature type="compositionally biased region" description="Polar residues" evidence="1">
    <location>
        <begin position="324"/>
        <end position="335"/>
    </location>
</feature>
<feature type="compositionally biased region" description="Polar residues" evidence="1">
    <location>
        <begin position="352"/>
        <end position="362"/>
    </location>
</feature>
<sequence>MPEGYTHVRTAHRAAKGVHYRIQYPAAFAAGANGPDSLFCFEVWKSAAKRRYDLPGLGNRMHEENTGAFLQSLVKRVSTRPQVEYALGFLAHYGTDTVMHPYVCALCQPGMPYAGPGGHGYFEIALDSTLHAEDTGSATVPAEDTSPRMHGEELADVTTLLAHCLSDAYGLDIPIEYLADAFEDIYRLRSIFPSRYGVKKALFTLVEPMFGGRGFITGHVSPRHLVKDLPDQWTDPFTGEQRRGNAFALLREAEKRSGIFMAGALEYWMRGITGEEFFGLLGSMSYTEGRPTPQSDPALAARLQAEEAARRAAEAAAPQPEPDTSVSQPAQTEQPDSPAETAREAQEAEQTDWQPGQDSPQQ</sequence>
<feature type="region of interest" description="Disordered" evidence="1">
    <location>
        <begin position="302"/>
        <end position="362"/>
    </location>
</feature>
<protein>
    <submittedName>
        <fullName evidence="3">Zinc dependent phospholipase C family protein</fullName>
    </submittedName>
</protein>
<feature type="domain" description="Phospholipase C/D" evidence="2">
    <location>
        <begin position="6"/>
        <end position="137"/>
    </location>
</feature>
<proteinExistence type="predicted"/>
<gene>
    <name evidence="3" type="ORF">INF35_06460</name>
</gene>
<accession>A0ABR9R3M9</accession>
<evidence type="ECO:0000259" key="2">
    <source>
        <dbReference type="Pfam" id="PF00882"/>
    </source>
</evidence>
<feature type="compositionally biased region" description="Basic and acidic residues" evidence="1">
    <location>
        <begin position="304"/>
        <end position="313"/>
    </location>
</feature>
<dbReference type="Pfam" id="PF00882">
    <property type="entry name" value="Zn_dep_PLPC"/>
    <property type="match status" value="1"/>
</dbReference>
<evidence type="ECO:0000313" key="3">
    <source>
        <dbReference type="EMBL" id="MBE5037420.1"/>
    </source>
</evidence>
<keyword evidence="4" id="KW-1185">Reference proteome</keyword>
<reference evidence="3 4" key="1">
    <citation type="submission" date="2020-10" db="EMBL/GenBank/DDBJ databases">
        <title>ChiBAC.</title>
        <authorList>
            <person name="Zenner C."/>
            <person name="Hitch T.C.A."/>
            <person name="Clavel T."/>
        </authorList>
    </citation>
    <scope>NUCLEOTIDE SEQUENCE [LARGE SCALE GENOMIC DNA]</scope>
    <source>
        <strain evidence="3 4">DSM 109015</strain>
    </source>
</reference>
<dbReference type="EMBL" id="JADCKC010000002">
    <property type="protein sequence ID" value="MBE5037420.1"/>
    <property type="molecule type" value="Genomic_DNA"/>
</dbReference>
<dbReference type="Proteomes" id="UP000768567">
    <property type="component" value="Unassembled WGS sequence"/>
</dbReference>
<name>A0ABR9R3M9_9FIRM</name>